<dbReference type="EMBL" id="ML119965">
    <property type="protein sequence ID" value="RPA71157.1"/>
    <property type="molecule type" value="Genomic_DNA"/>
</dbReference>
<evidence type="ECO:0000313" key="2">
    <source>
        <dbReference type="Proteomes" id="UP000275078"/>
    </source>
</evidence>
<accession>A0A3N4HBI6</accession>
<sequence length="159" mass="18130">MSLSSASLLNTTPAPAAFLSTRDDKAIYYCTYKDKNRTGFWTNKKDCPALYEPFRTCEDDPSRKNCEKFCKNIIGKDAFLKEYLKCAEKHCKNYDEIEDKEKEIEEWITDSYVEEWRPYCEQQEFIKPKGSGAGVVRGWKGASVVALLAFGGVATGLMF</sequence>
<name>A0A3N4HBI6_ASCIM</name>
<proteinExistence type="predicted"/>
<evidence type="ECO:0000313" key="1">
    <source>
        <dbReference type="EMBL" id="RPA71157.1"/>
    </source>
</evidence>
<dbReference type="AlphaFoldDB" id="A0A3N4HBI6"/>
<organism evidence="1 2">
    <name type="scientific">Ascobolus immersus RN42</name>
    <dbReference type="NCBI Taxonomy" id="1160509"/>
    <lineage>
        <taxon>Eukaryota</taxon>
        <taxon>Fungi</taxon>
        <taxon>Dikarya</taxon>
        <taxon>Ascomycota</taxon>
        <taxon>Pezizomycotina</taxon>
        <taxon>Pezizomycetes</taxon>
        <taxon>Pezizales</taxon>
        <taxon>Ascobolaceae</taxon>
        <taxon>Ascobolus</taxon>
    </lineage>
</organism>
<protein>
    <submittedName>
        <fullName evidence="1">Uncharacterized protein</fullName>
    </submittedName>
</protein>
<keyword evidence="2" id="KW-1185">Reference proteome</keyword>
<reference evidence="1 2" key="1">
    <citation type="journal article" date="2018" name="Nat. Ecol. Evol.">
        <title>Pezizomycetes genomes reveal the molecular basis of ectomycorrhizal truffle lifestyle.</title>
        <authorList>
            <person name="Murat C."/>
            <person name="Payen T."/>
            <person name="Noel B."/>
            <person name="Kuo A."/>
            <person name="Morin E."/>
            <person name="Chen J."/>
            <person name="Kohler A."/>
            <person name="Krizsan K."/>
            <person name="Balestrini R."/>
            <person name="Da Silva C."/>
            <person name="Montanini B."/>
            <person name="Hainaut M."/>
            <person name="Levati E."/>
            <person name="Barry K.W."/>
            <person name="Belfiori B."/>
            <person name="Cichocki N."/>
            <person name="Clum A."/>
            <person name="Dockter R.B."/>
            <person name="Fauchery L."/>
            <person name="Guy J."/>
            <person name="Iotti M."/>
            <person name="Le Tacon F."/>
            <person name="Lindquist E.A."/>
            <person name="Lipzen A."/>
            <person name="Malagnac F."/>
            <person name="Mello A."/>
            <person name="Molinier V."/>
            <person name="Miyauchi S."/>
            <person name="Poulain J."/>
            <person name="Riccioni C."/>
            <person name="Rubini A."/>
            <person name="Sitrit Y."/>
            <person name="Splivallo R."/>
            <person name="Traeger S."/>
            <person name="Wang M."/>
            <person name="Zifcakova L."/>
            <person name="Wipf D."/>
            <person name="Zambonelli A."/>
            <person name="Paolocci F."/>
            <person name="Nowrousian M."/>
            <person name="Ottonello S."/>
            <person name="Baldrian P."/>
            <person name="Spatafora J.W."/>
            <person name="Henrissat B."/>
            <person name="Nagy L.G."/>
            <person name="Aury J.M."/>
            <person name="Wincker P."/>
            <person name="Grigoriev I.V."/>
            <person name="Bonfante P."/>
            <person name="Martin F.M."/>
        </authorList>
    </citation>
    <scope>NUCLEOTIDE SEQUENCE [LARGE SCALE GENOMIC DNA]</scope>
    <source>
        <strain evidence="1 2">RN42</strain>
    </source>
</reference>
<gene>
    <name evidence="1" type="ORF">BJ508DRAFT_382141</name>
</gene>
<dbReference type="Proteomes" id="UP000275078">
    <property type="component" value="Unassembled WGS sequence"/>
</dbReference>